<dbReference type="Proteomes" id="UP000614272">
    <property type="component" value="Unassembled WGS sequence"/>
</dbReference>
<organism evidence="3 4">
    <name type="scientific">Lacimicrobium alkaliphilum</name>
    <dbReference type="NCBI Taxonomy" id="1526571"/>
    <lineage>
        <taxon>Bacteria</taxon>
        <taxon>Pseudomonadati</taxon>
        <taxon>Pseudomonadota</taxon>
        <taxon>Gammaproteobacteria</taxon>
        <taxon>Alteromonadales</taxon>
        <taxon>Alteromonadaceae</taxon>
        <taxon>Lacimicrobium</taxon>
    </lineage>
</organism>
<dbReference type="InterPro" id="IPR029787">
    <property type="entry name" value="Nucleotide_cyclase"/>
</dbReference>
<evidence type="ECO:0000256" key="1">
    <source>
        <dbReference type="ARBA" id="ARBA00012528"/>
    </source>
</evidence>
<accession>A0ABQ1R4U5</accession>
<dbReference type="InterPro" id="IPR000160">
    <property type="entry name" value="GGDEF_dom"/>
</dbReference>
<dbReference type="Pfam" id="PF00990">
    <property type="entry name" value="GGDEF"/>
    <property type="match status" value="1"/>
</dbReference>
<dbReference type="PANTHER" id="PTHR45138">
    <property type="entry name" value="REGULATORY COMPONENTS OF SENSORY TRANSDUCTION SYSTEM"/>
    <property type="match status" value="1"/>
</dbReference>
<protein>
    <recommendedName>
        <fullName evidence="1">diguanylate cyclase</fullName>
        <ecNumber evidence="1">2.7.7.65</ecNumber>
    </recommendedName>
</protein>
<evidence type="ECO:0000259" key="2">
    <source>
        <dbReference type="PROSITE" id="PS50887"/>
    </source>
</evidence>
<proteinExistence type="predicted"/>
<dbReference type="InterPro" id="IPR050469">
    <property type="entry name" value="Diguanylate_Cyclase"/>
</dbReference>
<dbReference type="PANTHER" id="PTHR45138:SF24">
    <property type="entry name" value="DIGUANYLATE CYCLASE DGCC-RELATED"/>
    <property type="match status" value="1"/>
</dbReference>
<name>A0ABQ1R4U5_9ALTE</name>
<dbReference type="Gene3D" id="6.10.340.10">
    <property type="match status" value="1"/>
</dbReference>
<dbReference type="SUPFAM" id="SSF55073">
    <property type="entry name" value="Nucleotide cyclase"/>
    <property type="match status" value="1"/>
</dbReference>
<gene>
    <name evidence="3" type="ORF">GCM10011357_11980</name>
</gene>
<dbReference type="InterPro" id="IPR043128">
    <property type="entry name" value="Rev_trsase/Diguanyl_cyclase"/>
</dbReference>
<feature type="domain" description="GGDEF" evidence="2">
    <location>
        <begin position="439"/>
        <end position="572"/>
    </location>
</feature>
<keyword evidence="4" id="KW-1185">Reference proteome</keyword>
<reference evidence="4" key="1">
    <citation type="journal article" date="2019" name="Int. J. Syst. Evol. Microbiol.">
        <title>The Global Catalogue of Microorganisms (GCM) 10K type strain sequencing project: providing services to taxonomists for standard genome sequencing and annotation.</title>
        <authorList>
            <consortium name="The Broad Institute Genomics Platform"/>
            <consortium name="The Broad Institute Genome Sequencing Center for Infectious Disease"/>
            <person name="Wu L."/>
            <person name="Ma J."/>
        </authorList>
    </citation>
    <scope>NUCLEOTIDE SEQUENCE [LARGE SCALE GENOMIC DNA]</scope>
    <source>
        <strain evidence="4">CGMCC 1.12923</strain>
    </source>
</reference>
<dbReference type="EMBL" id="BMGJ01000003">
    <property type="protein sequence ID" value="GGD58231.1"/>
    <property type="molecule type" value="Genomic_DNA"/>
</dbReference>
<dbReference type="NCBIfam" id="TIGR00254">
    <property type="entry name" value="GGDEF"/>
    <property type="match status" value="1"/>
</dbReference>
<evidence type="ECO:0000313" key="3">
    <source>
        <dbReference type="EMBL" id="GGD58231.1"/>
    </source>
</evidence>
<sequence>MALVPTEMLFAQITDNAETLTQSFIRQYRFQQTHSGRSSALFDDWFEQTSVGVKRLKQQYFDGAEDNHQLIKGMSAFIGKSDEPLDDERKARIVAATLTLNELGPAWSKVVSNSHLSMPENALIMYSEDSAWGRIADENLIMTDYSVLRSSLQSQNPERAPNWTGLYYDASAGVWTITYQHPIDLNGRHLANASFDVELGKLLNDLQTQRDVGANYMVLNNQGDLIAASDISENLKNQPLLSHDNYDDPLYQSVYGLINTLRDAPSAEVFENAVPGHLVILQQIPRLQWWYVALYPQDGIREQASIQPLRLSITGLLILGLLLLIVHWQVTREVSLPLRRLASVASQMDAKNYQDVIASSDRQWRFKGEVKLALDAFRTMARRFVNAQHSLEKQVSERTAELAQANKRLQHLAHIDGLTGLMNRRSFDRDLQKVLSEHTPFILALADIDAFKPFNDHYGHEAGDRVLQQVSQCLLSLDGVMAYRYGGEEFALLIPKAVINANALFLTKVVEKVAALQIPHEYNSRKADVVSISMGAVMVTPDSAPAEIINQADEKLYKAKEKGGNCVESNINTDSNRAFSSY</sequence>
<comment type="caution">
    <text evidence="3">The sequence shown here is derived from an EMBL/GenBank/DDBJ whole genome shotgun (WGS) entry which is preliminary data.</text>
</comment>
<dbReference type="Gene3D" id="3.30.70.270">
    <property type="match status" value="1"/>
</dbReference>
<dbReference type="SMART" id="SM00267">
    <property type="entry name" value="GGDEF"/>
    <property type="match status" value="1"/>
</dbReference>
<dbReference type="EC" id="2.7.7.65" evidence="1"/>
<dbReference type="CDD" id="cd01949">
    <property type="entry name" value="GGDEF"/>
    <property type="match status" value="1"/>
</dbReference>
<evidence type="ECO:0000313" key="4">
    <source>
        <dbReference type="Proteomes" id="UP000614272"/>
    </source>
</evidence>
<dbReference type="PROSITE" id="PS50887">
    <property type="entry name" value="GGDEF"/>
    <property type="match status" value="1"/>
</dbReference>